<dbReference type="KEGG" id="haz:A9404_03260"/>
<dbReference type="InterPro" id="IPR027379">
    <property type="entry name" value="CLS_N"/>
</dbReference>
<keyword evidence="9" id="KW-1185">Reference proteome</keyword>
<keyword evidence="2" id="KW-1003">Cell membrane</keyword>
<feature type="transmembrane region" description="Helical" evidence="6">
    <location>
        <begin position="6"/>
        <end position="25"/>
    </location>
</feature>
<evidence type="ECO:0000256" key="2">
    <source>
        <dbReference type="ARBA" id="ARBA00022475"/>
    </source>
</evidence>
<evidence type="ECO:0000256" key="3">
    <source>
        <dbReference type="ARBA" id="ARBA00022692"/>
    </source>
</evidence>
<dbReference type="EMBL" id="CP016027">
    <property type="protein sequence ID" value="ANJ66526.1"/>
    <property type="molecule type" value="Genomic_DNA"/>
</dbReference>
<evidence type="ECO:0000256" key="4">
    <source>
        <dbReference type="ARBA" id="ARBA00022989"/>
    </source>
</evidence>
<evidence type="ECO:0000313" key="9">
    <source>
        <dbReference type="Proteomes" id="UP000078596"/>
    </source>
</evidence>
<organism evidence="8 9">
    <name type="scientific">Halothiobacillus diazotrophicus</name>
    <dbReference type="NCBI Taxonomy" id="1860122"/>
    <lineage>
        <taxon>Bacteria</taxon>
        <taxon>Pseudomonadati</taxon>
        <taxon>Pseudomonadota</taxon>
        <taxon>Gammaproteobacteria</taxon>
        <taxon>Chromatiales</taxon>
        <taxon>Halothiobacillaceae</taxon>
        <taxon>Halothiobacillus</taxon>
    </lineage>
</organism>
<evidence type="ECO:0000256" key="6">
    <source>
        <dbReference type="SAM" id="Phobius"/>
    </source>
</evidence>
<dbReference type="RefSeq" id="WP_066098628.1">
    <property type="nucleotide sequence ID" value="NZ_CP016027.1"/>
</dbReference>
<sequence>MIDMQFGGLLGLIILFFDIWAIIRVIQSSAGAGAKALWIILILLLPVLGLILWFLLGPKN</sequence>
<comment type="subcellular location">
    <subcellularLocation>
        <location evidence="1">Cell membrane</location>
        <topology evidence="1">Multi-pass membrane protein</topology>
    </subcellularLocation>
</comment>
<keyword evidence="5 6" id="KW-0472">Membrane</keyword>
<feature type="domain" description="Cardiolipin synthase N-terminal" evidence="7">
    <location>
        <begin position="17"/>
        <end position="58"/>
    </location>
</feature>
<dbReference type="AlphaFoldDB" id="A0A191ZF69"/>
<evidence type="ECO:0000256" key="5">
    <source>
        <dbReference type="ARBA" id="ARBA00023136"/>
    </source>
</evidence>
<evidence type="ECO:0000256" key="1">
    <source>
        <dbReference type="ARBA" id="ARBA00004651"/>
    </source>
</evidence>
<reference evidence="8 9" key="1">
    <citation type="submission" date="2016-06" db="EMBL/GenBank/DDBJ databases">
        <title>Insight into the functional genes involving in sulfur oxidation in Pearl River water.</title>
        <authorList>
            <person name="Luo J."/>
            <person name="Tan X."/>
            <person name="Lin W."/>
        </authorList>
    </citation>
    <scope>NUCLEOTIDE SEQUENCE [LARGE SCALE GENOMIC DNA]</scope>
    <source>
        <strain evidence="8 9">LS2</strain>
    </source>
</reference>
<dbReference type="Pfam" id="PF13396">
    <property type="entry name" value="PLDc_N"/>
    <property type="match status" value="1"/>
</dbReference>
<evidence type="ECO:0000259" key="7">
    <source>
        <dbReference type="Pfam" id="PF13396"/>
    </source>
</evidence>
<dbReference type="STRING" id="1860122.A9404_03260"/>
<dbReference type="GO" id="GO:0005886">
    <property type="term" value="C:plasma membrane"/>
    <property type="evidence" value="ECO:0007669"/>
    <property type="project" value="UniProtKB-SubCell"/>
</dbReference>
<keyword evidence="4 6" id="KW-1133">Transmembrane helix</keyword>
<evidence type="ECO:0000313" key="8">
    <source>
        <dbReference type="EMBL" id="ANJ66526.1"/>
    </source>
</evidence>
<name>A0A191ZF69_9GAMM</name>
<proteinExistence type="predicted"/>
<protein>
    <recommendedName>
        <fullName evidence="7">Cardiolipin synthase N-terminal domain-containing protein</fullName>
    </recommendedName>
</protein>
<accession>A0A191ZF69</accession>
<feature type="transmembrane region" description="Helical" evidence="6">
    <location>
        <begin position="37"/>
        <end position="56"/>
    </location>
</feature>
<gene>
    <name evidence="8" type="ORF">A9404_03260</name>
</gene>
<keyword evidence="3 6" id="KW-0812">Transmembrane</keyword>
<dbReference type="Proteomes" id="UP000078596">
    <property type="component" value="Chromosome"/>
</dbReference>